<comment type="caution">
    <text evidence="5">The sequence shown here is derived from an EMBL/GenBank/DDBJ whole genome shotgun (WGS) entry which is preliminary data.</text>
</comment>
<dbReference type="Proteomes" id="UP000284706">
    <property type="component" value="Unassembled WGS sequence"/>
</dbReference>
<evidence type="ECO:0000313" key="6">
    <source>
        <dbReference type="Proteomes" id="UP000284706"/>
    </source>
</evidence>
<evidence type="ECO:0000313" key="5">
    <source>
        <dbReference type="EMBL" id="PPQ72449.1"/>
    </source>
</evidence>
<dbReference type="GO" id="GO:0030248">
    <property type="term" value="F:cellulose binding"/>
    <property type="evidence" value="ECO:0007669"/>
    <property type="project" value="InterPro"/>
</dbReference>
<accession>A0A409W1Q0</accession>
<evidence type="ECO:0000259" key="4">
    <source>
        <dbReference type="PROSITE" id="PS51164"/>
    </source>
</evidence>
<organism evidence="5 6">
    <name type="scientific">Gymnopilus dilepis</name>
    <dbReference type="NCBI Taxonomy" id="231916"/>
    <lineage>
        <taxon>Eukaryota</taxon>
        <taxon>Fungi</taxon>
        <taxon>Dikarya</taxon>
        <taxon>Basidiomycota</taxon>
        <taxon>Agaricomycotina</taxon>
        <taxon>Agaricomycetes</taxon>
        <taxon>Agaricomycetidae</taxon>
        <taxon>Agaricales</taxon>
        <taxon>Agaricineae</taxon>
        <taxon>Hymenogastraceae</taxon>
        <taxon>Gymnopilus</taxon>
    </lineage>
</organism>
<dbReference type="Pfam" id="PF00734">
    <property type="entry name" value="CBM_1"/>
    <property type="match status" value="1"/>
</dbReference>
<evidence type="ECO:0000256" key="1">
    <source>
        <dbReference type="ARBA" id="ARBA00022729"/>
    </source>
</evidence>
<dbReference type="InterPro" id="IPR035971">
    <property type="entry name" value="CBD_sf"/>
</dbReference>
<proteinExistence type="predicted"/>
<dbReference type="EMBL" id="NHYE01005457">
    <property type="protein sequence ID" value="PPQ72449.1"/>
    <property type="molecule type" value="Genomic_DNA"/>
</dbReference>
<dbReference type="GO" id="GO:0005975">
    <property type="term" value="P:carbohydrate metabolic process"/>
    <property type="evidence" value="ECO:0007669"/>
    <property type="project" value="InterPro"/>
</dbReference>
<evidence type="ECO:0000256" key="2">
    <source>
        <dbReference type="SAM" id="MobiDB-lite"/>
    </source>
</evidence>
<feature type="compositionally biased region" description="Low complexity" evidence="2">
    <location>
        <begin position="73"/>
        <end position="89"/>
    </location>
</feature>
<dbReference type="GO" id="GO:0005576">
    <property type="term" value="C:extracellular region"/>
    <property type="evidence" value="ECO:0007669"/>
    <property type="project" value="InterPro"/>
</dbReference>
<sequence>MIITPNVVALIIALSTFHTTHVQAQETTSTSSVATLWGLCGGSAWSGPTICPEGSHCQVLNPFWSQCIPGPPSTTTTQPVPTPPATSTSGEEEAGITPPPF</sequence>
<feature type="signal peptide" evidence="3">
    <location>
        <begin position="1"/>
        <end position="24"/>
    </location>
</feature>
<reference evidence="5 6" key="1">
    <citation type="journal article" date="2018" name="Evol. Lett.">
        <title>Horizontal gene cluster transfer increased hallucinogenic mushroom diversity.</title>
        <authorList>
            <person name="Reynolds H.T."/>
            <person name="Vijayakumar V."/>
            <person name="Gluck-Thaler E."/>
            <person name="Korotkin H.B."/>
            <person name="Matheny P.B."/>
            <person name="Slot J.C."/>
        </authorList>
    </citation>
    <scope>NUCLEOTIDE SEQUENCE [LARGE SCALE GENOMIC DNA]</scope>
    <source>
        <strain evidence="5 6">SRW20</strain>
    </source>
</reference>
<dbReference type="PROSITE" id="PS00562">
    <property type="entry name" value="CBM1_1"/>
    <property type="match status" value="1"/>
</dbReference>
<dbReference type="PROSITE" id="PS51164">
    <property type="entry name" value="CBM1_2"/>
    <property type="match status" value="1"/>
</dbReference>
<dbReference type="SMART" id="SM00236">
    <property type="entry name" value="fCBD"/>
    <property type="match status" value="1"/>
</dbReference>
<keyword evidence="1 3" id="KW-0732">Signal</keyword>
<dbReference type="STRING" id="231916.A0A409W1Q0"/>
<protein>
    <recommendedName>
        <fullName evidence="4">CBM1 domain-containing protein</fullName>
    </recommendedName>
</protein>
<gene>
    <name evidence="5" type="ORF">CVT26_003778</name>
</gene>
<dbReference type="AlphaFoldDB" id="A0A409W1Q0"/>
<dbReference type="SUPFAM" id="SSF57180">
    <property type="entry name" value="Cellulose-binding domain"/>
    <property type="match status" value="1"/>
</dbReference>
<name>A0A409W1Q0_9AGAR</name>
<feature type="domain" description="CBM1" evidence="4">
    <location>
        <begin position="32"/>
        <end position="68"/>
    </location>
</feature>
<feature type="region of interest" description="Disordered" evidence="2">
    <location>
        <begin position="69"/>
        <end position="101"/>
    </location>
</feature>
<keyword evidence="6" id="KW-1185">Reference proteome</keyword>
<dbReference type="InterPro" id="IPR000254">
    <property type="entry name" value="CBD"/>
</dbReference>
<feature type="chain" id="PRO_5019571069" description="CBM1 domain-containing protein" evidence="3">
    <location>
        <begin position="25"/>
        <end position="101"/>
    </location>
</feature>
<evidence type="ECO:0000256" key="3">
    <source>
        <dbReference type="SAM" id="SignalP"/>
    </source>
</evidence>
<dbReference type="OrthoDB" id="2119228at2759"/>
<dbReference type="InParanoid" id="A0A409W1Q0"/>